<accession>A0ACC2PFL1</accession>
<reference evidence="1" key="1">
    <citation type="submission" date="2023-04" db="EMBL/GenBank/DDBJ databases">
        <title>A chromosome-level genome assembly of the parasitoid wasp Eretmocerus hayati.</title>
        <authorList>
            <person name="Zhong Y."/>
            <person name="Liu S."/>
            <person name="Liu Y."/>
        </authorList>
    </citation>
    <scope>NUCLEOTIDE SEQUENCE</scope>
    <source>
        <strain evidence="1">ZJU_SS_LIU_2023</strain>
    </source>
</reference>
<protein>
    <submittedName>
        <fullName evidence="1">Uncharacterized protein</fullName>
    </submittedName>
</protein>
<sequence length="251" mass="29318">MKFLEQVKECQHHLYCMEKLFFSIQNVSENSQAVEKESNLNKDESTDNCKNNSSNTNVLIEENGEKLMLKKNRQQDQVTKPHEKLIVDIQVRTENYEEMFDPVTFLIQVPSNILDSLKSDIERRNKSSSSSIRKMLKLRKKKKIFSMLQKIFGIQKRVVRTSENIQNNEESQIPNQVETVREKEQSSSMYESNLDYLNSDLHGKNQGDCGIQQREEYPVKVPITYKFDKVIKESSHTVPHSRGAGDYFFVK</sequence>
<evidence type="ECO:0000313" key="1">
    <source>
        <dbReference type="EMBL" id="KAJ8681237.1"/>
    </source>
</evidence>
<dbReference type="Proteomes" id="UP001239111">
    <property type="component" value="Chromosome 2"/>
</dbReference>
<name>A0ACC2PFL1_9HYME</name>
<comment type="caution">
    <text evidence="1">The sequence shown here is derived from an EMBL/GenBank/DDBJ whole genome shotgun (WGS) entry which is preliminary data.</text>
</comment>
<dbReference type="EMBL" id="CM056742">
    <property type="protein sequence ID" value="KAJ8681237.1"/>
    <property type="molecule type" value="Genomic_DNA"/>
</dbReference>
<evidence type="ECO:0000313" key="2">
    <source>
        <dbReference type="Proteomes" id="UP001239111"/>
    </source>
</evidence>
<organism evidence="1 2">
    <name type="scientific">Eretmocerus hayati</name>
    <dbReference type="NCBI Taxonomy" id="131215"/>
    <lineage>
        <taxon>Eukaryota</taxon>
        <taxon>Metazoa</taxon>
        <taxon>Ecdysozoa</taxon>
        <taxon>Arthropoda</taxon>
        <taxon>Hexapoda</taxon>
        <taxon>Insecta</taxon>
        <taxon>Pterygota</taxon>
        <taxon>Neoptera</taxon>
        <taxon>Endopterygota</taxon>
        <taxon>Hymenoptera</taxon>
        <taxon>Apocrita</taxon>
        <taxon>Proctotrupomorpha</taxon>
        <taxon>Chalcidoidea</taxon>
        <taxon>Aphelinidae</taxon>
        <taxon>Aphelininae</taxon>
        <taxon>Eretmocerus</taxon>
    </lineage>
</organism>
<keyword evidence="2" id="KW-1185">Reference proteome</keyword>
<gene>
    <name evidence="1" type="ORF">QAD02_017024</name>
</gene>
<proteinExistence type="predicted"/>